<keyword evidence="2" id="KW-1185">Reference proteome</keyword>
<dbReference type="OrthoDB" id="5311491at2759"/>
<dbReference type="InterPro" id="IPR029058">
    <property type="entry name" value="AB_hydrolase_fold"/>
</dbReference>
<dbReference type="Proteomes" id="UP001150266">
    <property type="component" value="Unassembled WGS sequence"/>
</dbReference>
<comment type="caution">
    <text evidence="1">The sequence shown here is derived from an EMBL/GenBank/DDBJ whole genome shotgun (WGS) entry which is preliminary data.</text>
</comment>
<dbReference type="SUPFAM" id="SSF53474">
    <property type="entry name" value="alpha/beta-Hydrolases"/>
    <property type="match status" value="1"/>
</dbReference>
<dbReference type="AlphaFoldDB" id="A0A9W9DHW0"/>
<reference evidence="1" key="1">
    <citation type="submission" date="2022-08" db="EMBL/GenBank/DDBJ databases">
        <title>A Global Phylogenomic Analysis of the Shiitake Genus Lentinula.</title>
        <authorList>
            <consortium name="DOE Joint Genome Institute"/>
            <person name="Sierra-Patev S."/>
            <person name="Min B."/>
            <person name="Naranjo-Ortiz M."/>
            <person name="Looney B."/>
            <person name="Konkel Z."/>
            <person name="Slot J.C."/>
            <person name="Sakamoto Y."/>
            <person name="Steenwyk J.L."/>
            <person name="Rokas A."/>
            <person name="Carro J."/>
            <person name="Camarero S."/>
            <person name="Ferreira P."/>
            <person name="Molpeceres G."/>
            <person name="Ruiz-Duenas F.J."/>
            <person name="Serrano A."/>
            <person name="Henrissat B."/>
            <person name="Drula E."/>
            <person name="Hughes K.W."/>
            <person name="Mata J.L."/>
            <person name="Ishikawa N.K."/>
            <person name="Vargas-Isla R."/>
            <person name="Ushijima S."/>
            <person name="Smith C.A."/>
            <person name="Ahrendt S."/>
            <person name="Andreopoulos W."/>
            <person name="He G."/>
            <person name="Labutti K."/>
            <person name="Lipzen A."/>
            <person name="Ng V."/>
            <person name="Riley R."/>
            <person name="Sandor L."/>
            <person name="Barry K."/>
            <person name="Martinez A.T."/>
            <person name="Xiao Y."/>
            <person name="Gibbons J.G."/>
            <person name="Terashima K."/>
            <person name="Grigoriev I.V."/>
            <person name="Hibbett D.S."/>
        </authorList>
    </citation>
    <scope>NUCLEOTIDE SEQUENCE</scope>
    <source>
        <strain evidence="1">JLM2183</strain>
    </source>
</reference>
<sequence>MTPPIQTYFLSGGIKLSFTDSGAPPGSSNYTTVILLHGGAFNAYGFQKIPAYDHGLNLRTVLLRRRDYAGSTPYTPSEIAELEQGDIIFWERLSAQLGEFLKMFIERERIPKLFSGKRPSSFSQIDGRKGSRSGGVAILGWSGGCLPIVSFLGATQNRMFSEEQYNFLVEYIGDCILYGEVIYLPLQQGRCLIVLLDPSYHCFGYSLPPDNRNYIPWEDTASSPEEFFHAFSQWVSSYYDHPCYDPVNRRLQTTASINDLDGCRHKSDEISVSSWTHEDIIKGIEERPAKNEISTFLPEVQRCLRVLTDRALFDEKSVRYWFPDVEVTHIGGTRSNWICAWAMIETKKRYLQHRSTSCGSQSQNQAGDADIRSGGRRIRFFDMDGANHFAIRVTETSIQAHWDRAEDLMQLVAEAIQSHGHWLN</sequence>
<organism evidence="1 2">
    <name type="scientific">Lentinula aciculospora</name>
    <dbReference type="NCBI Taxonomy" id="153920"/>
    <lineage>
        <taxon>Eukaryota</taxon>
        <taxon>Fungi</taxon>
        <taxon>Dikarya</taxon>
        <taxon>Basidiomycota</taxon>
        <taxon>Agaricomycotina</taxon>
        <taxon>Agaricomycetes</taxon>
        <taxon>Agaricomycetidae</taxon>
        <taxon>Agaricales</taxon>
        <taxon>Marasmiineae</taxon>
        <taxon>Omphalotaceae</taxon>
        <taxon>Lentinula</taxon>
    </lineage>
</organism>
<evidence type="ECO:0000313" key="2">
    <source>
        <dbReference type="Proteomes" id="UP001150266"/>
    </source>
</evidence>
<dbReference type="EMBL" id="JAOTPV010000022">
    <property type="protein sequence ID" value="KAJ4471422.1"/>
    <property type="molecule type" value="Genomic_DNA"/>
</dbReference>
<evidence type="ECO:0000313" key="1">
    <source>
        <dbReference type="EMBL" id="KAJ4471422.1"/>
    </source>
</evidence>
<proteinExistence type="predicted"/>
<gene>
    <name evidence="1" type="ORF">J3R30DRAFT_3407796</name>
</gene>
<name>A0A9W9DHW0_9AGAR</name>
<protein>
    <submittedName>
        <fullName evidence="1">Uncharacterized protein</fullName>
    </submittedName>
</protein>
<accession>A0A9W9DHW0</accession>